<dbReference type="RefSeq" id="WP_069094612.1">
    <property type="nucleotide sequence ID" value="NZ_MASI01000002.1"/>
</dbReference>
<dbReference type="EMBL" id="MASI01000002">
    <property type="protein sequence ID" value="ODA68125.1"/>
    <property type="molecule type" value="Genomic_DNA"/>
</dbReference>
<feature type="signal peptide" evidence="2">
    <location>
        <begin position="1"/>
        <end position="29"/>
    </location>
</feature>
<comment type="caution">
    <text evidence="3">The sequence shown here is derived from an EMBL/GenBank/DDBJ whole genome shotgun (WGS) entry which is preliminary data.</text>
</comment>
<reference evidence="3 4" key="1">
    <citation type="submission" date="2016-07" db="EMBL/GenBank/DDBJ databases">
        <title>Draft genome sequence of Methyloligella halotolerans C2T (VKM B-2706T=CCUG 61687T=DSM 25045T), a halotolerant polyhydroxybutyrate accumulating methylotroph.</title>
        <authorList>
            <person name="Vasilenko O.V."/>
            <person name="Doronina N.V."/>
            <person name="Poroshina M.N."/>
            <person name="Tarlachkov S.V."/>
            <person name="Trotsenko Y.A."/>
        </authorList>
    </citation>
    <scope>NUCLEOTIDE SEQUENCE [LARGE SCALE GENOMIC DNA]</scope>
    <source>
        <strain evidence="3 4">VKM B-2706</strain>
    </source>
</reference>
<name>A0A1E2S1C2_9HYPH</name>
<evidence type="ECO:0000256" key="1">
    <source>
        <dbReference type="SAM" id="MobiDB-lite"/>
    </source>
</evidence>
<sequence>MKGYRVSLAVAFLLCAGLLGIVSASAAMAQPASRPWLGTTSTNGLVVEVGIGCRLVGGAIVCGRDGSGGGLLEKPLRRRKKVQEQPVQKKTYPAKKPSSSSGGSKTQHKSSGSSGGGSVAPAPSEPAEIAPAEIEPDAAPADAEPQGQHACPPGNVVLESPNAAGSYCEPVGASKAPETPAAQTPAVEAPADTPKTPSAAEVAIPDDIRGAACAPGGLEGGCACPAGAEAKSDACRAALPWCCSAQGVKDGNPVAVFNACAADQNAAMSKVVTSAINKQLSLGPVRCSGQ</sequence>
<feature type="region of interest" description="Disordered" evidence="1">
    <location>
        <begin position="71"/>
        <end position="125"/>
    </location>
</feature>
<keyword evidence="4" id="KW-1185">Reference proteome</keyword>
<dbReference type="AlphaFoldDB" id="A0A1E2S1C2"/>
<protein>
    <submittedName>
        <fullName evidence="3">Uncharacterized protein</fullName>
    </submittedName>
</protein>
<evidence type="ECO:0000256" key="2">
    <source>
        <dbReference type="SAM" id="SignalP"/>
    </source>
</evidence>
<evidence type="ECO:0000313" key="4">
    <source>
        <dbReference type="Proteomes" id="UP000095087"/>
    </source>
</evidence>
<accession>A0A1E2S1C2</accession>
<organism evidence="3 4">
    <name type="scientific">Methyloligella halotolerans</name>
    <dbReference type="NCBI Taxonomy" id="1177755"/>
    <lineage>
        <taxon>Bacteria</taxon>
        <taxon>Pseudomonadati</taxon>
        <taxon>Pseudomonadota</taxon>
        <taxon>Alphaproteobacteria</taxon>
        <taxon>Hyphomicrobiales</taxon>
        <taxon>Hyphomicrobiaceae</taxon>
        <taxon>Methyloligella</taxon>
    </lineage>
</organism>
<dbReference type="Proteomes" id="UP000095087">
    <property type="component" value="Unassembled WGS sequence"/>
</dbReference>
<feature type="chain" id="PRO_5009116608" evidence="2">
    <location>
        <begin position="30"/>
        <end position="290"/>
    </location>
</feature>
<evidence type="ECO:0000313" key="3">
    <source>
        <dbReference type="EMBL" id="ODA68125.1"/>
    </source>
</evidence>
<dbReference type="STRING" id="1177755.A7A08_01295"/>
<proteinExistence type="predicted"/>
<feature type="region of interest" description="Disordered" evidence="1">
    <location>
        <begin position="169"/>
        <end position="198"/>
    </location>
</feature>
<gene>
    <name evidence="3" type="ORF">A7A08_01295</name>
</gene>
<keyword evidence="2" id="KW-0732">Signal</keyword>
<feature type="compositionally biased region" description="Low complexity" evidence="1">
    <location>
        <begin position="94"/>
        <end position="112"/>
    </location>
</feature>